<evidence type="ECO:0000313" key="2">
    <source>
        <dbReference type="EMBL" id="ANJ56743.1"/>
    </source>
</evidence>
<dbReference type="STRING" id="1853130.PMA3_16935"/>
<evidence type="ECO:0000256" key="1">
    <source>
        <dbReference type="SAM" id="MobiDB-lite"/>
    </source>
</evidence>
<dbReference type="Proteomes" id="UP000078354">
    <property type="component" value="Chromosome"/>
</dbReference>
<accession>A0A191YVD8</accession>
<feature type="region of interest" description="Disordered" evidence="1">
    <location>
        <begin position="102"/>
        <end position="123"/>
    </location>
</feature>
<dbReference type="EMBL" id="CP014870">
    <property type="protein sequence ID" value="ANJ56743.1"/>
    <property type="molecule type" value="Genomic_DNA"/>
</dbReference>
<gene>
    <name evidence="2" type="ORF">PMA3_16935</name>
</gene>
<dbReference type="RefSeq" id="WP_064678253.1">
    <property type="nucleotide sequence ID" value="NZ_CP014870.1"/>
</dbReference>
<organism evidence="2 3">
    <name type="scientific">Pseudomonas silesiensis</name>
    <dbReference type="NCBI Taxonomy" id="1853130"/>
    <lineage>
        <taxon>Bacteria</taxon>
        <taxon>Pseudomonadati</taxon>
        <taxon>Pseudomonadota</taxon>
        <taxon>Gammaproteobacteria</taxon>
        <taxon>Pseudomonadales</taxon>
        <taxon>Pseudomonadaceae</taxon>
        <taxon>Pseudomonas</taxon>
    </lineage>
</organism>
<evidence type="ECO:0008006" key="4">
    <source>
        <dbReference type="Google" id="ProtNLM"/>
    </source>
</evidence>
<proteinExistence type="predicted"/>
<protein>
    <recommendedName>
        <fullName evidence="4">Fis family transcriptional regulator</fullName>
    </recommendedName>
</protein>
<dbReference type="AlphaFoldDB" id="A0A191YVD8"/>
<evidence type="ECO:0000313" key="3">
    <source>
        <dbReference type="Proteomes" id="UP000078354"/>
    </source>
</evidence>
<sequence length="123" mass="13783">MGLSKREQAHIERRLVATLTEACETAKAELVGFAWLTHEIDYAEFPSSLRVVWVFETQTQKNQALASGQGGRMIELTAQALSEAQVLLSPVSAHVQFDSEEECQRANGGNWPQRLARMQSPRR</sequence>
<dbReference type="OrthoDB" id="6996126at2"/>
<reference evidence="2 3" key="1">
    <citation type="journal article" date="2018" name="Syst. Appl. Microbiol.">
        <title>Pseudomonas silesiensis sp. nov. strain A3T isolated from a biological pesticide sewage treatment plant and analysis of the complete genome sequence.</title>
        <authorList>
            <person name="Kaminski M.A."/>
            <person name="Furmanczyk E.M."/>
            <person name="Sobczak A."/>
            <person name="Dziembowski A."/>
            <person name="Lipinski L."/>
        </authorList>
    </citation>
    <scope>NUCLEOTIDE SEQUENCE [LARGE SCALE GENOMIC DNA]</scope>
    <source>
        <strain evidence="2 3">A3</strain>
    </source>
</reference>
<dbReference type="KEGG" id="psil:PMA3_16935"/>
<keyword evidence="3" id="KW-1185">Reference proteome</keyword>
<name>A0A191YVD8_9PSED</name>